<evidence type="ECO:0000313" key="3">
    <source>
        <dbReference type="EMBL" id="GMH13600.1"/>
    </source>
</evidence>
<proteinExistence type="predicted"/>
<organism evidence="3 4">
    <name type="scientific">Nepenthes gracilis</name>
    <name type="common">Slender pitcher plant</name>
    <dbReference type="NCBI Taxonomy" id="150966"/>
    <lineage>
        <taxon>Eukaryota</taxon>
        <taxon>Viridiplantae</taxon>
        <taxon>Streptophyta</taxon>
        <taxon>Embryophyta</taxon>
        <taxon>Tracheophyta</taxon>
        <taxon>Spermatophyta</taxon>
        <taxon>Magnoliopsida</taxon>
        <taxon>eudicotyledons</taxon>
        <taxon>Gunneridae</taxon>
        <taxon>Pentapetalae</taxon>
        <taxon>Caryophyllales</taxon>
        <taxon>Nepenthaceae</taxon>
        <taxon>Nepenthes</taxon>
    </lineage>
</organism>
<dbReference type="SUPFAM" id="SSF56784">
    <property type="entry name" value="HAD-like"/>
    <property type="match status" value="1"/>
</dbReference>
<comment type="subcellular location">
    <subcellularLocation>
        <location evidence="1">Endomembrane system</location>
        <topology evidence="1">Multi-pass membrane protein</topology>
    </subcellularLocation>
</comment>
<dbReference type="GO" id="GO:0005388">
    <property type="term" value="F:P-type calcium transporter activity"/>
    <property type="evidence" value="ECO:0007669"/>
    <property type="project" value="TreeGrafter"/>
</dbReference>
<name>A0AAD3SMV9_NEPGR</name>
<dbReference type="Gene3D" id="3.40.50.1000">
    <property type="entry name" value="HAD superfamily/HAD-like"/>
    <property type="match status" value="1"/>
</dbReference>
<dbReference type="GO" id="GO:0012505">
    <property type="term" value="C:endomembrane system"/>
    <property type="evidence" value="ECO:0007669"/>
    <property type="project" value="UniProtKB-SubCell"/>
</dbReference>
<sequence length="95" mass="10039">MFDVQVVGRLSPNDKLLLVQALKKGGHGVAVTGYGTNDAPALHEKSLPSFPWNILQRKNSGSNGLGGLVHYSLDVGSLVQACFGLFCSDCDASHI</sequence>
<evidence type="ECO:0000313" key="4">
    <source>
        <dbReference type="Proteomes" id="UP001279734"/>
    </source>
</evidence>
<evidence type="ECO:0000256" key="1">
    <source>
        <dbReference type="ARBA" id="ARBA00004127"/>
    </source>
</evidence>
<comment type="caution">
    <text evidence="3">The sequence shown here is derived from an EMBL/GenBank/DDBJ whole genome shotgun (WGS) entry which is preliminary data.</text>
</comment>
<dbReference type="PANTHER" id="PTHR24093">
    <property type="entry name" value="CATION TRANSPORTING ATPASE"/>
    <property type="match status" value="1"/>
</dbReference>
<gene>
    <name evidence="3" type="ORF">Nepgr_015441</name>
</gene>
<dbReference type="Proteomes" id="UP001279734">
    <property type="component" value="Unassembled WGS sequence"/>
</dbReference>
<dbReference type="GO" id="GO:0005886">
    <property type="term" value="C:plasma membrane"/>
    <property type="evidence" value="ECO:0007669"/>
    <property type="project" value="TreeGrafter"/>
</dbReference>
<keyword evidence="2" id="KW-0460">Magnesium</keyword>
<evidence type="ECO:0000256" key="2">
    <source>
        <dbReference type="ARBA" id="ARBA00022842"/>
    </source>
</evidence>
<keyword evidence="4" id="KW-1185">Reference proteome</keyword>
<dbReference type="PANTHER" id="PTHR24093:SF369">
    <property type="entry name" value="CALCIUM-TRANSPORTING ATPASE"/>
    <property type="match status" value="1"/>
</dbReference>
<dbReference type="EMBL" id="BSYO01000013">
    <property type="protein sequence ID" value="GMH13600.1"/>
    <property type="molecule type" value="Genomic_DNA"/>
</dbReference>
<dbReference type="AlphaFoldDB" id="A0AAD3SMV9"/>
<reference evidence="3" key="1">
    <citation type="submission" date="2023-05" db="EMBL/GenBank/DDBJ databases">
        <title>Nepenthes gracilis genome sequencing.</title>
        <authorList>
            <person name="Fukushima K."/>
        </authorList>
    </citation>
    <scope>NUCLEOTIDE SEQUENCE</scope>
    <source>
        <strain evidence="3">SING2019-196</strain>
    </source>
</reference>
<dbReference type="InterPro" id="IPR036412">
    <property type="entry name" value="HAD-like_sf"/>
</dbReference>
<protein>
    <submittedName>
        <fullName evidence="3">Uncharacterized protein</fullName>
    </submittedName>
</protein>
<accession>A0AAD3SMV9</accession>
<dbReference type="InterPro" id="IPR023214">
    <property type="entry name" value="HAD_sf"/>
</dbReference>